<protein>
    <submittedName>
        <fullName evidence="2">Uncharacterized protein</fullName>
    </submittedName>
</protein>
<evidence type="ECO:0000256" key="1">
    <source>
        <dbReference type="SAM" id="MobiDB-lite"/>
    </source>
</evidence>
<evidence type="ECO:0000313" key="3">
    <source>
        <dbReference type="Proteomes" id="UP000187209"/>
    </source>
</evidence>
<feature type="compositionally biased region" description="Basic and acidic residues" evidence="1">
    <location>
        <begin position="167"/>
        <end position="179"/>
    </location>
</feature>
<feature type="compositionally biased region" description="Basic and acidic residues" evidence="1">
    <location>
        <begin position="118"/>
        <end position="137"/>
    </location>
</feature>
<feature type="compositionally biased region" description="Basic and acidic residues" evidence="1">
    <location>
        <begin position="222"/>
        <end position="234"/>
    </location>
</feature>
<gene>
    <name evidence="2" type="ORF">SteCoe_10840</name>
</gene>
<reference evidence="2 3" key="1">
    <citation type="submission" date="2016-11" db="EMBL/GenBank/DDBJ databases">
        <title>The macronuclear genome of Stentor coeruleus: a giant cell with tiny introns.</title>
        <authorList>
            <person name="Slabodnick M."/>
            <person name="Ruby J.G."/>
            <person name="Reiff S.B."/>
            <person name="Swart E.C."/>
            <person name="Gosai S."/>
            <person name="Prabakaran S."/>
            <person name="Witkowska E."/>
            <person name="Larue G.E."/>
            <person name="Fisher S."/>
            <person name="Freeman R.M."/>
            <person name="Gunawardena J."/>
            <person name="Chu W."/>
            <person name="Stover N.A."/>
            <person name="Gregory B.D."/>
            <person name="Nowacki M."/>
            <person name="Derisi J."/>
            <person name="Roy S.W."/>
            <person name="Marshall W.F."/>
            <person name="Sood P."/>
        </authorList>
    </citation>
    <scope>NUCLEOTIDE SEQUENCE [LARGE SCALE GENOMIC DNA]</scope>
    <source>
        <strain evidence="2">WM001</strain>
    </source>
</reference>
<accession>A0A1R2CEJ6</accession>
<feature type="compositionally biased region" description="Basic and acidic residues" evidence="1">
    <location>
        <begin position="282"/>
        <end position="331"/>
    </location>
</feature>
<organism evidence="2 3">
    <name type="scientific">Stentor coeruleus</name>
    <dbReference type="NCBI Taxonomy" id="5963"/>
    <lineage>
        <taxon>Eukaryota</taxon>
        <taxon>Sar</taxon>
        <taxon>Alveolata</taxon>
        <taxon>Ciliophora</taxon>
        <taxon>Postciliodesmatophora</taxon>
        <taxon>Heterotrichea</taxon>
        <taxon>Heterotrichida</taxon>
        <taxon>Stentoridae</taxon>
        <taxon>Stentor</taxon>
    </lineage>
</organism>
<dbReference type="Proteomes" id="UP000187209">
    <property type="component" value="Unassembled WGS sequence"/>
</dbReference>
<feature type="compositionally biased region" description="Basic and acidic residues" evidence="1">
    <location>
        <begin position="144"/>
        <end position="159"/>
    </location>
</feature>
<feature type="compositionally biased region" description="Basic and acidic residues" evidence="1">
    <location>
        <begin position="12"/>
        <end position="52"/>
    </location>
</feature>
<evidence type="ECO:0000313" key="2">
    <source>
        <dbReference type="EMBL" id="OMJ87423.1"/>
    </source>
</evidence>
<sequence length="432" mass="49397">MNKEEIEGESEISNHEHEKIEEIEHVESAEEEKNFSNSENPKDSKEKSESSKSSKSSKSSGSSRAEEENLNIEDPAIEAQEEDNTATVEPEKSPKSDKGSKSSTGEIQTVQQEENLVEEEKVEVPELDVSKSSKSSESEENEDRYDAENLNEAEKKNIENVEENEKDIEKPEHINEENSIEIKVEEHEMPVVLKDSIDELQAHEVFKRIIHKDSMDDDEDKIENLEEKSLHVEENIVEPAISNKSLSSSSDSEKEEVQEPQRVFRDSLEDVNEATKGVFLESQEHRTENDEKPKTQVHLSSDDKSLKNQSEHSDNKIFSEENLHDKEKISNENKSVTILHESPNKEEAKIKSNLETIENPLQHGSNRNVQNVYMEKQDHFINEPTLSEMSEKNIPVTSKENYEERKILNKIPQKTTTEDRHGKSACGNCSVY</sequence>
<feature type="compositionally biased region" description="Acidic residues" evidence="1">
    <location>
        <begin position="68"/>
        <end position="84"/>
    </location>
</feature>
<keyword evidence="3" id="KW-1185">Reference proteome</keyword>
<dbReference type="AlphaFoldDB" id="A0A1R2CEJ6"/>
<name>A0A1R2CEJ6_9CILI</name>
<feature type="compositionally biased region" description="Basic and acidic residues" evidence="1">
    <location>
        <begin position="89"/>
        <end position="100"/>
    </location>
</feature>
<feature type="region of interest" description="Disordered" evidence="1">
    <location>
        <begin position="1"/>
        <end position="179"/>
    </location>
</feature>
<dbReference type="EMBL" id="MPUH01000177">
    <property type="protein sequence ID" value="OMJ87423.1"/>
    <property type="molecule type" value="Genomic_DNA"/>
</dbReference>
<feature type="compositionally biased region" description="Basic and acidic residues" evidence="1">
    <location>
        <begin position="251"/>
        <end position="268"/>
    </location>
</feature>
<comment type="caution">
    <text evidence="2">The sequence shown here is derived from an EMBL/GenBank/DDBJ whole genome shotgun (WGS) entry which is preliminary data.</text>
</comment>
<feature type="compositionally biased region" description="Acidic residues" evidence="1">
    <location>
        <begin position="1"/>
        <end position="10"/>
    </location>
</feature>
<feature type="compositionally biased region" description="Low complexity" evidence="1">
    <location>
        <begin position="53"/>
        <end position="63"/>
    </location>
</feature>
<proteinExistence type="predicted"/>
<feature type="region of interest" description="Disordered" evidence="1">
    <location>
        <begin position="213"/>
        <end position="347"/>
    </location>
</feature>
<feature type="region of interest" description="Disordered" evidence="1">
    <location>
        <begin position="408"/>
        <end position="432"/>
    </location>
</feature>